<feature type="region of interest" description="Disordered" evidence="1">
    <location>
        <begin position="30"/>
        <end position="72"/>
    </location>
</feature>
<organism evidence="3">
    <name type="scientific">Drosophila persimilis</name>
    <name type="common">Fruit fly</name>
    <dbReference type="NCBI Taxonomy" id="7234"/>
    <lineage>
        <taxon>Eukaryota</taxon>
        <taxon>Metazoa</taxon>
        <taxon>Ecdysozoa</taxon>
        <taxon>Arthropoda</taxon>
        <taxon>Hexapoda</taxon>
        <taxon>Insecta</taxon>
        <taxon>Pterygota</taxon>
        <taxon>Neoptera</taxon>
        <taxon>Endopterygota</taxon>
        <taxon>Diptera</taxon>
        <taxon>Brachycera</taxon>
        <taxon>Muscomorpha</taxon>
        <taxon>Ephydroidea</taxon>
        <taxon>Drosophilidae</taxon>
        <taxon>Drosophila</taxon>
        <taxon>Sophophora</taxon>
    </lineage>
</organism>
<evidence type="ECO:0000256" key="1">
    <source>
        <dbReference type="SAM" id="MobiDB-lite"/>
    </source>
</evidence>
<gene>
    <name evidence="2" type="primary">Dper\GL26062</name>
    <name evidence="2" type="ORF">Dper_GL26062</name>
</gene>
<feature type="compositionally biased region" description="Basic and acidic residues" evidence="1">
    <location>
        <begin position="59"/>
        <end position="72"/>
    </location>
</feature>
<accession>B4GUJ2</accession>
<dbReference type="AlphaFoldDB" id="B4GUJ2"/>
<reference evidence="2 3" key="1">
    <citation type="journal article" date="2007" name="Nature">
        <title>Evolution of genes and genomes on the Drosophila phylogeny.</title>
        <authorList>
            <consortium name="Drosophila 12 Genomes Consortium"/>
            <person name="Clark A.G."/>
            <person name="Eisen M.B."/>
            <person name="Smith D.R."/>
            <person name="Bergman C.M."/>
            <person name="Oliver B."/>
            <person name="Markow T.A."/>
            <person name="Kaufman T.C."/>
            <person name="Kellis M."/>
            <person name="Gelbart W."/>
            <person name="Iyer V.N."/>
            <person name="Pollard D.A."/>
            <person name="Sackton T.B."/>
            <person name="Larracuente A.M."/>
            <person name="Singh N.D."/>
            <person name="Abad J.P."/>
            <person name="Abt D.N."/>
            <person name="Adryan B."/>
            <person name="Aguade M."/>
            <person name="Akashi H."/>
            <person name="Anderson W.W."/>
            <person name="Aquadro C.F."/>
            <person name="Ardell D.H."/>
            <person name="Arguello R."/>
            <person name="Artieri C.G."/>
            <person name="Barbash D.A."/>
            <person name="Barker D."/>
            <person name="Barsanti P."/>
            <person name="Batterham P."/>
            <person name="Batzoglou S."/>
            <person name="Begun D."/>
            <person name="Bhutkar A."/>
            <person name="Blanco E."/>
            <person name="Bosak S.A."/>
            <person name="Bradley R.K."/>
            <person name="Brand A.D."/>
            <person name="Brent M.R."/>
            <person name="Brooks A.N."/>
            <person name="Brown R.H."/>
            <person name="Butlin R.K."/>
            <person name="Caggese C."/>
            <person name="Calvi B.R."/>
            <person name="Bernardo de Carvalho A."/>
            <person name="Caspi A."/>
            <person name="Castrezana S."/>
            <person name="Celniker S.E."/>
            <person name="Chang J.L."/>
            <person name="Chapple C."/>
            <person name="Chatterji S."/>
            <person name="Chinwalla A."/>
            <person name="Civetta A."/>
            <person name="Clifton S.W."/>
            <person name="Comeron J.M."/>
            <person name="Costello J.C."/>
            <person name="Coyne J.A."/>
            <person name="Daub J."/>
            <person name="David R.G."/>
            <person name="Delcher A.L."/>
            <person name="Delehaunty K."/>
            <person name="Do C.B."/>
            <person name="Ebling H."/>
            <person name="Edwards K."/>
            <person name="Eickbush T."/>
            <person name="Evans J.D."/>
            <person name="Filipski A."/>
            <person name="Findeiss S."/>
            <person name="Freyhult E."/>
            <person name="Fulton L."/>
            <person name="Fulton R."/>
            <person name="Garcia A.C."/>
            <person name="Gardiner A."/>
            <person name="Garfield D.A."/>
            <person name="Garvin B.E."/>
            <person name="Gibson G."/>
            <person name="Gilbert D."/>
            <person name="Gnerre S."/>
            <person name="Godfrey J."/>
            <person name="Good R."/>
            <person name="Gotea V."/>
            <person name="Gravely B."/>
            <person name="Greenberg A.J."/>
            <person name="Griffiths-Jones S."/>
            <person name="Gross S."/>
            <person name="Guigo R."/>
            <person name="Gustafson E.A."/>
            <person name="Haerty W."/>
            <person name="Hahn M.W."/>
            <person name="Halligan D.L."/>
            <person name="Halpern A.L."/>
            <person name="Halter G.M."/>
            <person name="Han M.V."/>
            <person name="Heger A."/>
            <person name="Hillier L."/>
            <person name="Hinrichs A.S."/>
            <person name="Holmes I."/>
            <person name="Hoskins R.A."/>
            <person name="Hubisz M.J."/>
            <person name="Hultmark D."/>
            <person name="Huntley M.A."/>
            <person name="Jaffe D.B."/>
            <person name="Jagadeeshan S."/>
            <person name="Jeck W.R."/>
            <person name="Johnson J."/>
            <person name="Jones C.D."/>
            <person name="Jordan W.C."/>
            <person name="Karpen G.H."/>
            <person name="Kataoka E."/>
            <person name="Keightley P.D."/>
            <person name="Kheradpour P."/>
            <person name="Kirkness E.F."/>
            <person name="Koerich L.B."/>
            <person name="Kristiansen K."/>
            <person name="Kudrna D."/>
            <person name="Kulathinal R.J."/>
            <person name="Kumar S."/>
            <person name="Kwok R."/>
            <person name="Lander E."/>
            <person name="Langley C.H."/>
            <person name="Lapoint R."/>
            <person name="Lazzaro B.P."/>
            <person name="Lee S.J."/>
            <person name="Levesque L."/>
            <person name="Li R."/>
            <person name="Lin C.F."/>
            <person name="Lin M.F."/>
            <person name="Lindblad-Toh K."/>
            <person name="Llopart A."/>
            <person name="Long M."/>
            <person name="Low L."/>
            <person name="Lozovsky E."/>
            <person name="Lu J."/>
            <person name="Luo M."/>
            <person name="Machado C.A."/>
            <person name="Makalowski W."/>
            <person name="Marzo M."/>
            <person name="Matsuda M."/>
            <person name="Matzkin L."/>
            <person name="McAllister B."/>
            <person name="McBride C.S."/>
            <person name="McKernan B."/>
            <person name="McKernan K."/>
            <person name="Mendez-Lago M."/>
            <person name="Minx P."/>
            <person name="Mollenhauer M.U."/>
            <person name="Montooth K."/>
            <person name="Mount S.M."/>
            <person name="Mu X."/>
            <person name="Myers E."/>
            <person name="Negre B."/>
            <person name="Newfeld S."/>
            <person name="Nielsen R."/>
            <person name="Noor M.A."/>
            <person name="O'Grady P."/>
            <person name="Pachter L."/>
            <person name="Papaceit M."/>
            <person name="Parisi M.J."/>
            <person name="Parisi M."/>
            <person name="Parts L."/>
            <person name="Pedersen J.S."/>
            <person name="Pesole G."/>
            <person name="Phillippy A.M."/>
            <person name="Ponting C.P."/>
            <person name="Pop M."/>
            <person name="Porcelli D."/>
            <person name="Powell J.R."/>
            <person name="Prohaska S."/>
            <person name="Pruitt K."/>
            <person name="Puig M."/>
            <person name="Quesneville H."/>
            <person name="Ram K.R."/>
            <person name="Rand D."/>
            <person name="Rasmussen M.D."/>
            <person name="Reed L.K."/>
            <person name="Reenan R."/>
            <person name="Reily A."/>
            <person name="Remington K.A."/>
            <person name="Rieger T.T."/>
            <person name="Ritchie M.G."/>
            <person name="Robin C."/>
            <person name="Rogers Y.H."/>
            <person name="Rohde C."/>
            <person name="Rozas J."/>
            <person name="Rubenfield M.J."/>
            <person name="Ruiz A."/>
            <person name="Russo S."/>
            <person name="Salzberg S.L."/>
            <person name="Sanchez-Gracia A."/>
            <person name="Saranga D.J."/>
            <person name="Sato H."/>
            <person name="Schaeffer S.W."/>
            <person name="Schatz M.C."/>
            <person name="Schlenke T."/>
            <person name="Schwartz R."/>
            <person name="Segarra C."/>
            <person name="Singh R.S."/>
            <person name="Sirot L."/>
            <person name="Sirota M."/>
            <person name="Sisneros N.B."/>
            <person name="Smith C.D."/>
            <person name="Smith T.F."/>
            <person name="Spieth J."/>
            <person name="Stage D.E."/>
            <person name="Stark A."/>
            <person name="Stephan W."/>
            <person name="Strausberg R.L."/>
            <person name="Strempel S."/>
            <person name="Sturgill D."/>
            <person name="Sutton G."/>
            <person name="Sutton G.G."/>
            <person name="Tao W."/>
            <person name="Teichmann S."/>
            <person name="Tobari Y.N."/>
            <person name="Tomimura Y."/>
            <person name="Tsolas J.M."/>
            <person name="Valente V.L."/>
            <person name="Venter E."/>
            <person name="Venter J.C."/>
            <person name="Vicario S."/>
            <person name="Vieira F.G."/>
            <person name="Vilella A.J."/>
            <person name="Villasante A."/>
            <person name="Walenz B."/>
            <person name="Wang J."/>
            <person name="Wasserman M."/>
            <person name="Watts T."/>
            <person name="Wilson D."/>
            <person name="Wilson R.K."/>
            <person name="Wing R.A."/>
            <person name="Wolfner M.F."/>
            <person name="Wong A."/>
            <person name="Wong G.K."/>
            <person name="Wu C.I."/>
            <person name="Wu G."/>
            <person name="Yamamoto D."/>
            <person name="Yang H.P."/>
            <person name="Yang S.P."/>
            <person name="Yorke J.A."/>
            <person name="Yoshida K."/>
            <person name="Zdobnov E."/>
            <person name="Zhang P."/>
            <person name="Zhang Y."/>
            <person name="Zimin A.V."/>
            <person name="Baldwin J."/>
            <person name="Abdouelleil A."/>
            <person name="Abdulkadir J."/>
            <person name="Abebe A."/>
            <person name="Abera B."/>
            <person name="Abreu J."/>
            <person name="Acer S.C."/>
            <person name="Aftuck L."/>
            <person name="Alexander A."/>
            <person name="An P."/>
            <person name="Anderson E."/>
            <person name="Anderson S."/>
            <person name="Arachi H."/>
            <person name="Azer M."/>
            <person name="Bachantsang P."/>
            <person name="Barry A."/>
            <person name="Bayul T."/>
            <person name="Berlin A."/>
            <person name="Bessette D."/>
            <person name="Bloom T."/>
            <person name="Blye J."/>
            <person name="Boguslavskiy L."/>
            <person name="Bonnet C."/>
            <person name="Boukhgalter B."/>
            <person name="Bourzgui I."/>
            <person name="Brown A."/>
            <person name="Cahill P."/>
            <person name="Channer S."/>
            <person name="Cheshatsang Y."/>
            <person name="Chuda L."/>
            <person name="Citroen M."/>
            <person name="Collymore A."/>
            <person name="Cooke P."/>
            <person name="Costello M."/>
            <person name="D'Aco K."/>
            <person name="Daza R."/>
            <person name="De Haan G."/>
            <person name="DeGray S."/>
            <person name="DeMaso C."/>
            <person name="Dhargay N."/>
            <person name="Dooley K."/>
            <person name="Dooley E."/>
            <person name="Doricent M."/>
            <person name="Dorje P."/>
            <person name="Dorjee K."/>
            <person name="Dupes A."/>
            <person name="Elong R."/>
            <person name="Falk J."/>
            <person name="Farina A."/>
            <person name="Faro S."/>
            <person name="Ferguson D."/>
            <person name="Fisher S."/>
            <person name="Foley C.D."/>
            <person name="Franke A."/>
            <person name="Friedrich D."/>
            <person name="Gadbois L."/>
            <person name="Gearin G."/>
            <person name="Gearin C.R."/>
            <person name="Giannoukos G."/>
            <person name="Goode T."/>
            <person name="Graham J."/>
            <person name="Grandbois E."/>
            <person name="Grewal S."/>
            <person name="Gyaltsen K."/>
            <person name="Hafez N."/>
            <person name="Hagos B."/>
            <person name="Hall J."/>
            <person name="Henson C."/>
            <person name="Hollinger A."/>
            <person name="Honan T."/>
            <person name="Huard M.D."/>
            <person name="Hughes L."/>
            <person name="Hurhula B."/>
            <person name="Husby M.E."/>
            <person name="Kamat A."/>
            <person name="Kanga B."/>
            <person name="Kashin S."/>
            <person name="Khazanovich D."/>
            <person name="Kisner P."/>
            <person name="Lance K."/>
            <person name="Lara M."/>
            <person name="Lee W."/>
            <person name="Lennon N."/>
            <person name="Letendre F."/>
            <person name="LeVine R."/>
            <person name="Lipovsky A."/>
            <person name="Liu X."/>
            <person name="Liu J."/>
            <person name="Liu S."/>
            <person name="Lokyitsang T."/>
            <person name="Lokyitsang Y."/>
            <person name="Lubonja R."/>
            <person name="Lui A."/>
            <person name="MacDonald P."/>
            <person name="Magnisalis V."/>
            <person name="Maru K."/>
            <person name="Matthews C."/>
            <person name="McCusker W."/>
            <person name="McDonough S."/>
            <person name="Mehta T."/>
            <person name="Meldrim J."/>
            <person name="Meneus L."/>
            <person name="Mihai O."/>
            <person name="Mihalev A."/>
            <person name="Mihova T."/>
            <person name="Mittelman R."/>
            <person name="Mlenga V."/>
            <person name="Montmayeur A."/>
            <person name="Mulrain L."/>
            <person name="Navidi A."/>
            <person name="Naylor J."/>
            <person name="Negash T."/>
            <person name="Nguyen T."/>
            <person name="Nguyen N."/>
            <person name="Nicol R."/>
            <person name="Norbu C."/>
            <person name="Norbu N."/>
            <person name="Novod N."/>
            <person name="O'Neill B."/>
            <person name="Osman S."/>
            <person name="Markiewicz E."/>
            <person name="Oyono O.L."/>
            <person name="Patti C."/>
            <person name="Phunkhang P."/>
            <person name="Pierre F."/>
            <person name="Priest M."/>
            <person name="Raghuraman S."/>
            <person name="Rege F."/>
            <person name="Reyes R."/>
            <person name="Rise C."/>
            <person name="Rogov P."/>
            <person name="Ross K."/>
            <person name="Ryan E."/>
            <person name="Settipalli S."/>
            <person name="Shea T."/>
            <person name="Sherpa N."/>
            <person name="Shi L."/>
            <person name="Shih D."/>
            <person name="Sparrow T."/>
            <person name="Spaulding J."/>
            <person name="Stalker J."/>
            <person name="Stange-Thomann N."/>
            <person name="Stavropoulos S."/>
            <person name="Stone C."/>
            <person name="Strader C."/>
            <person name="Tesfaye S."/>
            <person name="Thomson T."/>
            <person name="Thoulutsang Y."/>
            <person name="Thoulutsang D."/>
            <person name="Topham K."/>
            <person name="Topping I."/>
            <person name="Tsamla T."/>
            <person name="Vassiliev H."/>
            <person name="Vo A."/>
            <person name="Wangchuk T."/>
            <person name="Wangdi T."/>
            <person name="Weiand M."/>
            <person name="Wilkinson J."/>
            <person name="Wilson A."/>
            <person name="Yadav S."/>
            <person name="Young G."/>
            <person name="Yu Q."/>
            <person name="Zembek L."/>
            <person name="Zhong D."/>
            <person name="Zimmer A."/>
            <person name="Zwirko Z."/>
            <person name="Jaffe D.B."/>
            <person name="Alvarez P."/>
            <person name="Brockman W."/>
            <person name="Butler J."/>
            <person name="Chin C."/>
            <person name="Gnerre S."/>
            <person name="Grabherr M."/>
            <person name="Kleber M."/>
            <person name="Mauceli E."/>
            <person name="MacCallum I."/>
        </authorList>
    </citation>
    <scope>NUCLEOTIDE SEQUENCE [LARGE SCALE GENOMIC DNA]</scope>
    <source>
        <strain evidence="3">MSH-3 / Tucson 14011-0111.49</strain>
    </source>
</reference>
<keyword evidence="3" id="KW-1185">Reference proteome</keyword>
<dbReference type="EMBL" id="CH479191">
    <property type="protein sequence ID" value="EDW26275.1"/>
    <property type="molecule type" value="Genomic_DNA"/>
</dbReference>
<evidence type="ECO:0000313" key="3">
    <source>
        <dbReference type="Proteomes" id="UP000008744"/>
    </source>
</evidence>
<proteinExistence type="predicted"/>
<protein>
    <submittedName>
        <fullName evidence="2">GL26062</fullName>
    </submittedName>
</protein>
<name>B4GUJ2_DROPE</name>
<sequence length="72" mass="8209">MSSEIENQVNRRIYLTQRMLDAVTTTSRSLVVDPEDLQPLQPMALEDGQEEPQGQGEPKGQEKPQDQEEKIK</sequence>
<dbReference type="Proteomes" id="UP000008744">
    <property type="component" value="Unassembled WGS sequence"/>
</dbReference>
<evidence type="ECO:0000313" key="2">
    <source>
        <dbReference type="EMBL" id="EDW26275.1"/>
    </source>
</evidence>
<dbReference type="HOGENOM" id="CLU_2724878_0_0_1"/>